<dbReference type="KEGG" id="cliz:G7Y31_06970"/>
<dbReference type="Pfam" id="PF12502">
    <property type="entry name" value="DUF3710"/>
    <property type="match status" value="1"/>
</dbReference>
<evidence type="ECO:0000313" key="2">
    <source>
        <dbReference type="EMBL" id="QPK78322.1"/>
    </source>
</evidence>
<feature type="region of interest" description="Disordered" evidence="1">
    <location>
        <begin position="1"/>
        <end position="53"/>
    </location>
</feature>
<gene>
    <name evidence="2" type="ORF">G7Y31_06970</name>
</gene>
<sequence>MAVWPFSKRKDDAADAQSADAPATSSTHSLPGELGQDPDLHTGLNQGPAQETTEGVAVFSTPHDPVDGEIGPFDGDVVNIETFDFSDFSLGLLDLGSMKIPLPKESQVQVEMGPEGPKMLHIVTRVGRVTPVAFAAPRNGGQWVGAAQDLIKGMEGDGLRTRVEEGPWGTEIVGANDNGVIRIIGIEGPRWMLRMTLAAPAGMEDDLAALGREIASRTFVYRGEAPILAGNSLPVVMPAALVEQVTQAMEERKAQEQAQREAAQLSDTTRAAAAETMDAVHEQPDSEQRN</sequence>
<name>A0A7T0KD31_9CORY</name>
<accession>A0A7T0KD31</accession>
<organism evidence="2 3">
    <name type="scientific">Corynebacterium lizhenjunii</name>
    <dbReference type="NCBI Taxonomy" id="2709394"/>
    <lineage>
        <taxon>Bacteria</taxon>
        <taxon>Bacillati</taxon>
        <taxon>Actinomycetota</taxon>
        <taxon>Actinomycetes</taxon>
        <taxon>Mycobacteriales</taxon>
        <taxon>Corynebacteriaceae</taxon>
        <taxon>Corynebacterium</taxon>
    </lineage>
</organism>
<protein>
    <submittedName>
        <fullName evidence="2">DUF3710 domain-containing protein</fullName>
    </submittedName>
</protein>
<dbReference type="Proteomes" id="UP000594681">
    <property type="component" value="Chromosome"/>
</dbReference>
<dbReference type="AlphaFoldDB" id="A0A7T0KD31"/>
<keyword evidence="3" id="KW-1185">Reference proteome</keyword>
<dbReference type="InterPro" id="IPR022183">
    <property type="entry name" value="DUF3710"/>
</dbReference>
<proteinExistence type="predicted"/>
<evidence type="ECO:0000313" key="3">
    <source>
        <dbReference type="Proteomes" id="UP000594681"/>
    </source>
</evidence>
<feature type="compositionally biased region" description="Polar residues" evidence="1">
    <location>
        <begin position="43"/>
        <end position="53"/>
    </location>
</feature>
<reference evidence="2 3" key="1">
    <citation type="submission" date="2020-11" db="EMBL/GenBank/DDBJ databases">
        <title>Corynebacterium sp. ZJ-599.</title>
        <authorList>
            <person name="Zhou J."/>
        </authorList>
    </citation>
    <scope>NUCLEOTIDE SEQUENCE [LARGE SCALE GENOMIC DNA]</scope>
    <source>
        <strain evidence="2 3">ZJ-599</strain>
    </source>
</reference>
<dbReference type="EMBL" id="CP064954">
    <property type="protein sequence ID" value="QPK78322.1"/>
    <property type="molecule type" value="Genomic_DNA"/>
</dbReference>
<feature type="region of interest" description="Disordered" evidence="1">
    <location>
        <begin position="252"/>
        <end position="290"/>
    </location>
</feature>
<feature type="compositionally biased region" description="Basic and acidic residues" evidence="1">
    <location>
        <begin position="278"/>
        <end position="290"/>
    </location>
</feature>
<evidence type="ECO:0000256" key="1">
    <source>
        <dbReference type="SAM" id="MobiDB-lite"/>
    </source>
</evidence>
<dbReference type="RefSeq" id="WP_165006499.1">
    <property type="nucleotide sequence ID" value="NZ_CP064954.1"/>
</dbReference>